<dbReference type="Pfam" id="PF15860">
    <property type="entry name" value="DUF4728"/>
    <property type="match status" value="1"/>
</dbReference>
<dbReference type="InterPro" id="IPR031720">
    <property type="entry name" value="DUF4728"/>
</dbReference>
<dbReference type="InParanoid" id="A0A0P8XVB3"/>
<dbReference type="EMBL" id="CH902618">
    <property type="protein sequence ID" value="KPU78666.1"/>
    <property type="molecule type" value="Genomic_DNA"/>
</dbReference>
<keyword evidence="1" id="KW-1133">Transmembrane helix</keyword>
<keyword evidence="1" id="KW-0812">Transmembrane</keyword>
<name>A0A0P8XVB3_DROAN</name>
<protein>
    <submittedName>
        <fullName evidence="2">Uncharacterized protein, isoform B</fullName>
    </submittedName>
</protein>
<gene>
    <name evidence="2" type="primary">Dana\GF27420</name>
    <name evidence="2" type="ORF">GF27420</name>
</gene>
<organism evidence="2 3">
    <name type="scientific">Drosophila ananassae</name>
    <name type="common">Fruit fly</name>
    <dbReference type="NCBI Taxonomy" id="7217"/>
    <lineage>
        <taxon>Eukaryota</taxon>
        <taxon>Metazoa</taxon>
        <taxon>Ecdysozoa</taxon>
        <taxon>Arthropoda</taxon>
        <taxon>Hexapoda</taxon>
        <taxon>Insecta</taxon>
        <taxon>Pterygota</taxon>
        <taxon>Neoptera</taxon>
        <taxon>Endopterygota</taxon>
        <taxon>Diptera</taxon>
        <taxon>Brachycera</taxon>
        <taxon>Muscomorpha</taxon>
        <taxon>Ephydroidea</taxon>
        <taxon>Drosophilidae</taxon>
        <taxon>Drosophila</taxon>
        <taxon>Sophophora</taxon>
    </lineage>
</organism>
<feature type="transmembrane region" description="Helical" evidence="1">
    <location>
        <begin position="40"/>
        <end position="61"/>
    </location>
</feature>
<reference evidence="2 3" key="1">
    <citation type="journal article" date="2007" name="Nature">
        <title>Evolution of genes and genomes on the Drosophila phylogeny.</title>
        <authorList>
            <consortium name="Drosophila 12 Genomes Consortium"/>
            <person name="Clark A.G."/>
            <person name="Eisen M.B."/>
            <person name="Smith D.R."/>
            <person name="Bergman C.M."/>
            <person name="Oliver B."/>
            <person name="Markow T.A."/>
            <person name="Kaufman T.C."/>
            <person name="Kellis M."/>
            <person name="Gelbart W."/>
            <person name="Iyer V.N."/>
            <person name="Pollard D.A."/>
            <person name="Sackton T.B."/>
            <person name="Larracuente A.M."/>
            <person name="Singh N.D."/>
            <person name="Abad J.P."/>
            <person name="Abt D.N."/>
            <person name="Adryan B."/>
            <person name="Aguade M."/>
            <person name="Akashi H."/>
            <person name="Anderson W.W."/>
            <person name="Aquadro C.F."/>
            <person name="Ardell D.H."/>
            <person name="Arguello R."/>
            <person name="Artieri C.G."/>
            <person name="Barbash D.A."/>
            <person name="Barker D."/>
            <person name="Barsanti P."/>
            <person name="Batterham P."/>
            <person name="Batzoglou S."/>
            <person name="Begun D."/>
            <person name="Bhutkar A."/>
            <person name="Blanco E."/>
            <person name="Bosak S.A."/>
            <person name="Bradley R.K."/>
            <person name="Brand A.D."/>
            <person name="Brent M.R."/>
            <person name="Brooks A.N."/>
            <person name="Brown R.H."/>
            <person name="Butlin R.K."/>
            <person name="Caggese C."/>
            <person name="Calvi B.R."/>
            <person name="Bernardo de Carvalho A."/>
            <person name="Caspi A."/>
            <person name="Castrezana S."/>
            <person name="Celniker S.E."/>
            <person name="Chang J.L."/>
            <person name="Chapple C."/>
            <person name="Chatterji S."/>
            <person name="Chinwalla A."/>
            <person name="Civetta A."/>
            <person name="Clifton S.W."/>
            <person name="Comeron J.M."/>
            <person name="Costello J.C."/>
            <person name="Coyne J.A."/>
            <person name="Daub J."/>
            <person name="David R.G."/>
            <person name="Delcher A.L."/>
            <person name="Delehaunty K."/>
            <person name="Do C.B."/>
            <person name="Ebling H."/>
            <person name="Edwards K."/>
            <person name="Eickbush T."/>
            <person name="Evans J.D."/>
            <person name="Filipski A."/>
            <person name="Findeiss S."/>
            <person name="Freyhult E."/>
            <person name="Fulton L."/>
            <person name="Fulton R."/>
            <person name="Garcia A.C."/>
            <person name="Gardiner A."/>
            <person name="Garfield D.A."/>
            <person name="Garvin B.E."/>
            <person name="Gibson G."/>
            <person name="Gilbert D."/>
            <person name="Gnerre S."/>
            <person name="Godfrey J."/>
            <person name="Good R."/>
            <person name="Gotea V."/>
            <person name="Gravely B."/>
            <person name="Greenberg A.J."/>
            <person name="Griffiths-Jones S."/>
            <person name="Gross S."/>
            <person name="Guigo R."/>
            <person name="Gustafson E.A."/>
            <person name="Haerty W."/>
            <person name="Hahn M.W."/>
            <person name="Halligan D.L."/>
            <person name="Halpern A.L."/>
            <person name="Halter G.M."/>
            <person name="Han M.V."/>
            <person name="Heger A."/>
            <person name="Hillier L."/>
            <person name="Hinrichs A.S."/>
            <person name="Holmes I."/>
            <person name="Hoskins R.A."/>
            <person name="Hubisz M.J."/>
            <person name="Hultmark D."/>
            <person name="Huntley M.A."/>
            <person name="Jaffe D.B."/>
            <person name="Jagadeeshan S."/>
            <person name="Jeck W.R."/>
            <person name="Johnson J."/>
            <person name="Jones C.D."/>
            <person name="Jordan W.C."/>
            <person name="Karpen G.H."/>
            <person name="Kataoka E."/>
            <person name="Keightley P.D."/>
            <person name="Kheradpour P."/>
            <person name="Kirkness E.F."/>
            <person name="Koerich L.B."/>
            <person name="Kristiansen K."/>
            <person name="Kudrna D."/>
            <person name="Kulathinal R.J."/>
            <person name="Kumar S."/>
            <person name="Kwok R."/>
            <person name="Lander E."/>
            <person name="Langley C.H."/>
            <person name="Lapoint R."/>
            <person name="Lazzaro B.P."/>
            <person name="Lee S.J."/>
            <person name="Levesque L."/>
            <person name="Li R."/>
            <person name="Lin C.F."/>
            <person name="Lin M.F."/>
            <person name="Lindblad-Toh K."/>
            <person name="Llopart A."/>
            <person name="Long M."/>
            <person name="Low L."/>
            <person name="Lozovsky E."/>
            <person name="Lu J."/>
            <person name="Luo M."/>
            <person name="Machado C.A."/>
            <person name="Makalowski W."/>
            <person name="Marzo M."/>
            <person name="Matsuda M."/>
            <person name="Matzkin L."/>
            <person name="McAllister B."/>
            <person name="McBride C.S."/>
            <person name="McKernan B."/>
            <person name="McKernan K."/>
            <person name="Mendez-Lago M."/>
            <person name="Minx P."/>
            <person name="Mollenhauer M.U."/>
            <person name="Montooth K."/>
            <person name="Mount S.M."/>
            <person name="Mu X."/>
            <person name="Myers E."/>
            <person name="Negre B."/>
            <person name="Newfeld S."/>
            <person name="Nielsen R."/>
            <person name="Noor M.A."/>
            <person name="O'Grady P."/>
            <person name="Pachter L."/>
            <person name="Papaceit M."/>
            <person name="Parisi M.J."/>
            <person name="Parisi M."/>
            <person name="Parts L."/>
            <person name="Pedersen J.S."/>
            <person name="Pesole G."/>
            <person name="Phillippy A.M."/>
            <person name="Ponting C.P."/>
            <person name="Pop M."/>
            <person name="Porcelli D."/>
            <person name="Powell J.R."/>
            <person name="Prohaska S."/>
            <person name="Pruitt K."/>
            <person name="Puig M."/>
            <person name="Quesneville H."/>
            <person name="Ram K.R."/>
            <person name="Rand D."/>
            <person name="Rasmussen M.D."/>
            <person name="Reed L.K."/>
            <person name="Reenan R."/>
            <person name="Reily A."/>
            <person name="Remington K.A."/>
            <person name="Rieger T.T."/>
            <person name="Ritchie M.G."/>
            <person name="Robin C."/>
            <person name="Rogers Y.H."/>
            <person name="Rohde C."/>
            <person name="Rozas J."/>
            <person name="Rubenfield M.J."/>
            <person name="Ruiz A."/>
            <person name="Russo S."/>
            <person name="Salzberg S.L."/>
            <person name="Sanchez-Gracia A."/>
            <person name="Saranga D.J."/>
            <person name="Sato H."/>
            <person name="Schaeffer S.W."/>
            <person name="Schatz M.C."/>
            <person name="Schlenke T."/>
            <person name="Schwartz R."/>
            <person name="Segarra C."/>
            <person name="Singh R.S."/>
            <person name="Sirot L."/>
            <person name="Sirota M."/>
            <person name="Sisneros N.B."/>
            <person name="Smith C.D."/>
            <person name="Smith T.F."/>
            <person name="Spieth J."/>
            <person name="Stage D.E."/>
            <person name="Stark A."/>
            <person name="Stephan W."/>
            <person name="Strausberg R.L."/>
            <person name="Strempel S."/>
            <person name="Sturgill D."/>
            <person name="Sutton G."/>
            <person name="Sutton G.G."/>
            <person name="Tao W."/>
            <person name="Teichmann S."/>
            <person name="Tobari Y.N."/>
            <person name="Tomimura Y."/>
            <person name="Tsolas J.M."/>
            <person name="Valente V.L."/>
            <person name="Venter E."/>
            <person name="Venter J.C."/>
            <person name="Vicario S."/>
            <person name="Vieira F.G."/>
            <person name="Vilella A.J."/>
            <person name="Villasante A."/>
            <person name="Walenz B."/>
            <person name="Wang J."/>
            <person name="Wasserman M."/>
            <person name="Watts T."/>
            <person name="Wilson D."/>
            <person name="Wilson R.K."/>
            <person name="Wing R.A."/>
            <person name="Wolfner M.F."/>
            <person name="Wong A."/>
            <person name="Wong G.K."/>
            <person name="Wu C.I."/>
            <person name="Wu G."/>
            <person name="Yamamoto D."/>
            <person name="Yang H.P."/>
            <person name="Yang S.P."/>
            <person name="Yorke J.A."/>
            <person name="Yoshida K."/>
            <person name="Zdobnov E."/>
            <person name="Zhang P."/>
            <person name="Zhang Y."/>
            <person name="Zimin A.V."/>
            <person name="Baldwin J."/>
            <person name="Abdouelleil A."/>
            <person name="Abdulkadir J."/>
            <person name="Abebe A."/>
            <person name="Abera B."/>
            <person name="Abreu J."/>
            <person name="Acer S.C."/>
            <person name="Aftuck L."/>
            <person name="Alexander A."/>
            <person name="An P."/>
            <person name="Anderson E."/>
            <person name="Anderson S."/>
            <person name="Arachi H."/>
            <person name="Azer M."/>
            <person name="Bachantsang P."/>
            <person name="Barry A."/>
            <person name="Bayul T."/>
            <person name="Berlin A."/>
            <person name="Bessette D."/>
            <person name="Bloom T."/>
            <person name="Blye J."/>
            <person name="Boguslavskiy L."/>
            <person name="Bonnet C."/>
            <person name="Boukhgalter B."/>
            <person name="Bourzgui I."/>
            <person name="Brown A."/>
            <person name="Cahill P."/>
            <person name="Channer S."/>
            <person name="Cheshatsang Y."/>
            <person name="Chuda L."/>
            <person name="Citroen M."/>
            <person name="Collymore A."/>
            <person name="Cooke P."/>
            <person name="Costello M."/>
            <person name="D'Aco K."/>
            <person name="Daza R."/>
            <person name="De Haan G."/>
            <person name="DeGray S."/>
            <person name="DeMaso C."/>
            <person name="Dhargay N."/>
            <person name="Dooley K."/>
            <person name="Dooley E."/>
            <person name="Doricent M."/>
            <person name="Dorje P."/>
            <person name="Dorjee K."/>
            <person name="Dupes A."/>
            <person name="Elong R."/>
            <person name="Falk J."/>
            <person name="Farina A."/>
            <person name="Faro S."/>
            <person name="Ferguson D."/>
            <person name="Fisher S."/>
            <person name="Foley C.D."/>
            <person name="Franke A."/>
            <person name="Friedrich D."/>
            <person name="Gadbois L."/>
            <person name="Gearin G."/>
            <person name="Gearin C.R."/>
            <person name="Giannoukos G."/>
            <person name="Goode T."/>
            <person name="Graham J."/>
            <person name="Grandbois E."/>
            <person name="Grewal S."/>
            <person name="Gyaltsen K."/>
            <person name="Hafez N."/>
            <person name="Hagos B."/>
            <person name="Hall J."/>
            <person name="Henson C."/>
            <person name="Hollinger A."/>
            <person name="Honan T."/>
            <person name="Huard M.D."/>
            <person name="Hughes L."/>
            <person name="Hurhula B."/>
            <person name="Husby M.E."/>
            <person name="Kamat A."/>
            <person name="Kanga B."/>
            <person name="Kashin S."/>
            <person name="Khazanovich D."/>
            <person name="Kisner P."/>
            <person name="Lance K."/>
            <person name="Lara M."/>
            <person name="Lee W."/>
            <person name="Lennon N."/>
            <person name="Letendre F."/>
            <person name="LeVine R."/>
            <person name="Lipovsky A."/>
            <person name="Liu X."/>
            <person name="Liu J."/>
            <person name="Liu S."/>
            <person name="Lokyitsang T."/>
            <person name="Lokyitsang Y."/>
            <person name="Lubonja R."/>
            <person name="Lui A."/>
            <person name="MacDonald P."/>
            <person name="Magnisalis V."/>
            <person name="Maru K."/>
            <person name="Matthews C."/>
            <person name="McCusker W."/>
            <person name="McDonough S."/>
            <person name="Mehta T."/>
            <person name="Meldrim J."/>
            <person name="Meneus L."/>
            <person name="Mihai O."/>
            <person name="Mihalev A."/>
            <person name="Mihova T."/>
            <person name="Mittelman R."/>
            <person name="Mlenga V."/>
            <person name="Montmayeur A."/>
            <person name="Mulrain L."/>
            <person name="Navidi A."/>
            <person name="Naylor J."/>
            <person name="Negash T."/>
            <person name="Nguyen T."/>
            <person name="Nguyen N."/>
            <person name="Nicol R."/>
            <person name="Norbu C."/>
            <person name="Norbu N."/>
            <person name="Novod N."/>
            <person name="O'Neill B."/>
            <person name="Osman S."/>
            <person name="Markiewicz E."/>
            <person name="Oyono O.L."/>
            <person name="Patti C."/>
            <person name="Phunkhang P."/>
            <person name="Pierre F."/>
            <person name="Priest M."/>
            <person name="Raghuraman S."/>
            <person name="Rege F."/>
            <person name="Reyes R."/>
            <person name="Rise C."/>
            <person name="Rogov P."/>
            <person name="Ross K."/>
            <person name="Ryan E."/>
            <person name="Settipalli S."/>
            <person name="Shea T."/>
            <person name="Sherpa N."/>
            <person name="Shi L."/>
            <person name="Shih D."/>
            <person name="Sparrow T."/>
            <person name="Spaulding J."/>
            <person name="Stalker J."/>
            <person name="Stange-Thomann N."/>
            <person name="Stavropoulos S."/>
            <person name="Stone C."/>
            <person name="Strader C."/>
            <person name="Tesfaye S."/>
            <person name="Thomson T."/>
            <person name="Thoulutsang Y."/>
            <person name="Thoulutsang D."/>
            <person name="Topham K."/>
            <person name="Topping I."/>
            <person name="Tsamla T."/>
            <person name="Vassiliev H."/>
            <person name="Vo A."/>
            <person name="Wangchuk T."/>
            <person name="Wangdi T."/>
            <person name="Weiand M."/>
            <person name="Wilkinson J."/>
            <person name="Wilson A."/>
            <person name="Yadav S."/>
            <person name="Young G."/>
            <person name="Yu Q."/>
            <person name="Zembek L."/>
            <person name="Zhong D."/>
            <person name="Zimmer A."/>
            <person name="Zwirko Z."/>
            <person name="Jaffe D.B."/>
            <person name="Alvarez P."/>
            <person name="Brockman W."/>
            <person name="Butler J."/>
            <person name="Chin C."/>
            <person name="Gnerre S."/>
            <person name="Grabherr M."/>
            <person name="Kleber M."/>
            <person name="Mauceli E."/>
            <person name="MacCallum I."/>
        </authorList>
    </citation>
    <scope>NUCLEOTIDE SEQUENCE [LARGE SCALE GENOMIC DNA]</scope>
    <source>
        <strain evidence="3">Tucson 14024-0371.13</strain>
    </source>
</reference>
<dbReference type="OrthoDB" id="7857893at2759"/>
<proteinExistence type="predicted"/>
<feature type="transmembrane region" description="Helical" evidence="1">
    <location>
        <begin position="106"/>
        <end position="128"/>
    </location>
</feature>
<dbReference type="AlphaFoldDB" id="A0A0P8XVB3"/>
<evidence type="ECO:0000313" key="2">
    <source>
        <dbReference type="EMBL" id="KPU78666.1"/>
    </source>
</evidence>
<dbReference type="Proteomes" id="UP000007801">
    <property type="component" value="Unassembled WGS sequence"/>
</dbReference>
<feature type="transmembrane region" description="Helical" evidence="1">
    <location>
        <begin position="6"/>
        <end position="28"/>
    </location>
</feature>
<sequence length="201" mass="23088">MVQSAKWLLICAYVIGIFDLVSAVFFFLISLKTICNRLSWLSIFAVTFGLFWITMIIMLLVGIHGGKPRCVRAWIIFCCVGILFEMCLILYAIFNESSFQTGLLKNCVLLTAGLAVESMFLYIIYRFYVTMDFCQNCQRPKPTVDPCEEIKIIESQEKAKKKPIPNRRRVKIVEKRLEGKQIVNMPSQPLKLNRSPEVSSK</sequence>
<evidence type="ECO:0000256" key="1">
    <source>
        <dbReference type="SAM" id="Phobius"/>
    </source>
</evidence>
<keyword evidence="1" id="KW-0472">Membrane</keyword>
<accession>A0A0P8XVB3</accession>
<feature type="transmembrane region" description="Helical" evidence="1">
    <location>
        <begin position="73"/>
        <end position="94"/>
    </location>
</feature>
<dbReference type="GeneID" id="26514829"/>
<keyword evidence="3" id="KW-1185">Reference proteome</keyword>
<evidence type="ECO:0000313" key="3">
    <source>
        <dbReference type="Proteomes" id="UP000007801"/>
    </source>
</evidence>